<dbReference type="PROSITE" id="PS01319">
    <property type="entry name" value="RBFA"/>
    <property type="match status" value="1"/>
</dbReference>
<dbReference type="GO" id="GO:0005829">
    <property type="term" value="C:cytosol"/>
    <property type="evidence" value="ECO:0007669"/>
    <property type="project" value="TreeGrafter"/>
</dbReference>
<sequence>MSETSSRNQRVADQIQRELATLIQVEMKDPRIGMVSITGVDISRDLGYANVYVTVLNTLSDSEELNHASLTNPGEIDKLEVEENLNTLRQAAGFLRSMLAKRLEIRSVPKLQFHYDSSVERGQQLSDLIDDALAADQEKR</sequence>
<gene>
    <name evidence="1" type="ORF">METZ01_LOCUS18415</name>
</gene>
<dbReference type="Gene3D" id="3.30.300.20">
    <property type="match status" value="1"/>
</dbReference>
<dbReference type="InterPro" id="IPR000238">
    <property type="entry name" value="RbfA"/>
</dbReference>
<evidence type="ECO:0000313" key="1">
    <source>
        <dbReference type="EMBL" id="SUZ65561.1"/>
    </source>
</evidence>
<dbReference type="NCBIfam" id="TIGR00082">
    <property type="entry name" value="rbfA"/>
    <property type="match status" value="1"/>
</dbReference>
<dbReference type="PANTHER" id="PTHR33515:SF1">
    <property type="entry name" value="RIBOSOME-BINDING FACTOR A, CHLOROPLASTIC-RELATED"/>
    <property type="match status" value="1"/>
</dbReference>
<dbReference type="GO" id="GO:0043024">
    <property type="term" value="F:ribosomal small subunit binding"/>
    <property type="evidence" value="ECO:0007669"/>
    <property type="project" value="TreeGrafter"/>
</dbReference>
<dbReference type="EMBL" id="UINC01000962">
    <property type="protein sequence ID" value="SUZ65561.1"/>
    <property type="molecule type" value="Genomic_DNA"/>
</dbReference>
<dbReference type="AlphaFoldDB" id="A0A381PEX7"/>
<dbReference type="InterPro" id="IPR023799">
    <property type="entry name" value="RbfA_dom_sf"/>
</dbReference>
<dbReference type="HAMAP" id="MF_00003">
    <property type="entry name" value="RbfA"/>
    <property type="match status" value="1"/>
</dbReference>
<accession>A0A381PEX7</accession>
<dbReference type="GO" id="GO:0006364">
    <property type="term" value="P:rRNA processing"/>
    <property type="evidence" value="ECO:0007669"/>
    <property type="project" value="InterPro"/>
</dbReference>
<dbReference type="Pfam" id="PF02033">
    <property type="entry name" value="RBFA"/>
    <property type="match status" value="1"/>
</dbReference>
<dbReference type="SUPFAM" id="SSF89919">
    <property type="entry name" value="Ribosome-binding factor A, RbfA"/>
    <property type="match status" value="1"/>
</dbReference>
<organism evidence="1">
    <name type="scientific">marine metagenome</name>
    <dbReference type="NCBI Taxonomy" id="408172"/>
    <lineage>
        <taxon>unclassified sequences</taxon>
        <taxon>metagenomes</taxon>
        <taxon>ecological metagenomes</taxon>
    </lineage>
</organism>
<proteinExistence type="inferred from homology"/>
<dbReference type="PANTHER" id="PTHR33515">
    <property type="entry name" value="RIBOSOME-BINDING FACTOR A, CHLOROPLASTIC-RELATED"/>
    <property type="match status" value="1"/>
</dbReference>
<protein>
    <recommendedName>
        <fullName evidence="2">Ribosome-binding factor A</fullName>
    </recommendedName>
</protein>
<reference evidence="1" key="1">
    <citation type="submission" date="2018-05" db="EMBL/GenBank/DDBJ databases">
        <authorList>
            <person name="Lanie J.A."/>
            <person name="Ng W.-L."/>
            <person name="Kazmierczak K.M."/>
            <person name="Andrzejewski T.M."/>
            <person name="Davidsen T.M."/>
            <person name="Wayne K.J."/>
            <person name="Tettelin H."/>
            <person name="Glass J.I."/>
            <person name="Rusch D."/>
            <person name="Podicherti R."/>
            <person name="Tsui H.-C.T."/>
            <person name="Winkler M.E."/>
        </authorList>
    </citation>
    <scope>NUCLEOTIDE SEQUENCE</scope>
</reference>
<name>A0A381PEX7_9ZZZZ</name>
<dbReference type="InterPro" id="IPR015946">
    <property type="entry name" value="KH_dom-like_a/b"/>
</dbReference>
<evidence type="ECO:0008006" key="2">
    <source>
        <dbReference type="Google" id="ProtNLM"/>
    </source>
</evidence>
<dbReference type="InterPro" id="IPR020053">
    <property type="entry name" value="Ribosome-bd_factorA_CS"/>
</dbReference>